<evidence type="ECO:0000313" key="12">
    <source>
        <dbReference type="Proteomes" id="UP000002573"/>
    </source>
</evidence>
<keyword evidence="6" id="KW-0347">Helicase</keyword>
<keyword evidence="12" id="KW-1185">Reference proteome</keyword>
<dbReference type="Gene3D" id="2.40.50.140">
    <property type="entry name" value="Nucleic acid-binding proteins"/>
    <property type="match status" value="1"/>
</dbReference>
<dbReference type="Gene3D" id="2.170.16.10">
    <property type="entry name" value="Hedgehog/Intein (Hint) domain"/>
    <property type="match status" value="2"/>
</dbReference>
<comment type="similarity">
    <text evidence="1 9">Belongs to the MCM family.</text>
</comment>
<evidence type="ECO:0000313" key="11">
    <source>
        <dbReference type="EMBL" id="ADI32328.1"/>
    </source>
</evidence>
<feature type="domain" description="MCM C-terminal AAA(+) ATPase" evidence="10">
    <location>
        <begin position="297"/>
        <end position="432"/>
    </location>
</feature>
<dbReference type="OrthoDB" id="6747at2157"/>
<dbReference type="KEGG" id="shc:Shell_1229"/>
<reference evidence="12" key="1">
    <citation type="submission" date="2010-05" db="EMBL/GenBank/DDBJ databases">
        <title>Complete sequence of Staphylothermus hellenicus DSM 12710.</title>
        <authorList>
            <consortium name="US DOE Joint Genome Institute"/>
            <person name="Lucas S."/>
            <person name="Copeland A."/>
            <person name="Lapidus A."/>
            <person name="Cheng J.-F."/>
            <person name="Bruce D."/>
            <person name="Goodwin L."/>
            <person name="Pitluck S."/>
            <person name="Davenport K."/>
            <person name="Detter J.C."/>
            <person name="Han C."/>
            <person name="Tapia R."/>
            <person name="Larimer F."/>
            <person name="Land M."/>
            <person name="Hauser L."/>
            <person name="Kyrpides N."/>
            <person name="Mikhailova N."/>
            <person name="Anderson I.J."/>
            <person name="Woyke T."/>
        </authorList>
    </citation>
    <scope>NUCLEOTIDE SEQUENCE [LARGE SCALE GENOMIC DNA]</scope>
    <source>
        <strain evidence="12">DSM 12710 / JCM 10830 / BK20S6-10-b1 / P8</strain>
    </source>
</reference>
<dbReference type="SUPFAM" id="SSF51294">
    <property type="entry name" value="Hedgehog/intein (Hint) domain"/>
    <property type="match status" value="1"/>
</dbReference>
<evidence type="ECO:0000256" key="7">
    <source>
        <dbReference type="ARBA" id="ARBA00022840"/>
    </source>
</evidence>
<dbReference type="InterPro" id="IPR006141">
    <property type="entry name" value="Intein_N"/>
</dbReference>
<dbReference type="Gene3D" id="2.20.28.10">
    <property type="match status" value="1"/>
</dbReference>
<dbReference type="InterPro" id="IPR027925">
    <property type="entry name" value="MCM_N"/>
</dbReference>
<dbReference type="PRINTS" id="PR01657">
    <property type="entry name" value="MCMFAMILY"/>
</dbReference>
<dbReference type="CDD" id="cd00081">
    <property type="entry name" value="Hint"/>
    <property type="match status" value="1"/>
</dbReference>
<dbReference type="GeneID" id="89920603"/>
<keyword evidence="5" id="KW-0378">Hydrolase</keyword>
<dbReference type="InterPro" id="IPR033762">
    <property type="entry name" value="MCM_OB"/>
</dbReference>
<dbReference type="STRING" id="591019.Shell_1229"/>
<evidence type="ECO:0000256" key="1">
    <source>
        <dbReference type="ARBA" id="ARBA00008010"/>
    </source>
</evidence>
<dbReference type="GO" id="GO:0016787">
    <property type="term" value="F:hydrolase activity"/>
    <property type="evidence" value="ECO:0007669"/>
    <property type="project" value="UniProtKB-KW"/>
</dbReference>
<dbReference type="SMART" id="SM00350">
    <property type="entry name" value="MCM"/>
    <property type="match status" value="1"/>
</dbReference>
<evidence type="ECO:0000256" key="6">
    <source>
        <dbReference type="ARBA" id="ARBA00022806"/>
    </source>
</evidence>
<dbReference type="GO" id="GO:0003697">
    <property type="term" value="F:single-stranded DNA binding"/>
    <property type="evidence" value="ECO:0007669"/>
    <property type="project" value="TreeGrafter"/>
</dbReference>
<dbReference type="InterPro" id="IPR036388">
    <property type="entry name" value="WH-like_DNA-bd_sf"/>
</dbReference>
<keyword evidence="3" id="KW-0235">DNA replication</keyword>
<dbReference type="HOGENOM" id="CLU_000995_7_2_2"/>
<reference evidence="11 12" key="2">
    <citation type="journal article" date="2011" name="Stand. Genomic Sci.">
        <title>Complete genome sequence of Staphylothermus hellenicus P8.</title>
        <authorList>
            <person name="Anderson I."/>
            <person name="Wirth R."/>
            <person name="Lucas S."/>
            <person name="Copeland A."/>
            <person name="Lapidus A."/>
            <person name="Cheng J.F."/>
            <person name="Goodwin L."/>
            <person name="Pitluck S."/>
            <person name="Davenport K."/>
            <person name="Detter J.C."/>
            <person name="Han C."/>
            <person name="Tapia R."/>
            <person name="Land M."/>
            <person name="Hauser L."/>
            <person name="Pati A."/>
            <person name="Mikhailova N."/>
            <person name="Woyke T."/>
            <person name="Klenk H.P."/>
            <person name="Kyrpides N."/>
            <person name="Ivanova N."/>
        </authorList>
    </citation>
    <scope>NUCLEOTIDE SEQUENCE [LARGE SCALE GENOMIC DNA]</scope>
    <source>
        <strain evidence="12">DSM 12710 / JCM 10830 / BK20S6-10-b1 / P8</strain>
    </source>
</reference>
<dbReference type="Gene3D" id="1.10.10.10">
    <property type="entry name" value="Winged helix-like DNA-binding domain superfamily/Winged helix DNA-binding domain"/>
    <property type="match status" value="1"/>
</dbReference>
<dbReference type="InterPro" id="IPR003586">
    <property type="entry name" value="Hint_dom_C"/>
</dbReference>
<evidence type="ECO:0000256" key="2">
    <source>
        <dbReference type="ARBA" id="ARBA00012551"/>
    </source>
</evidence>
<dbReference type="GO" id="GO:0042555">
    <property type="term" value="C:MCM complex"/>
    <property type="evidence" value="ECO:0007669"/>
    <property type="project" value="TreeGrafter"/>
</dbReference>
<dbReference type="Pfam" id="PF00493">
    <property type="entry name" value="MCM"/>
    <property type="match status" value="2"/>
</dbReference>
<dbReference type="InterPro" id="IPR030934">
    <property type="entry name" value="Intein_C"/>
</dbReference>
<dbReference type="NCBIfam" id="TIGR01445">
    <property type="entry name" value="intein_Nterm"/>
    <property type="match status" value="1"/>
</dbReference>
<gene>
    <name evidence="11" type="ordered locus">Shell_1229</name>
</gene>
<dbReference type="InterPro" id="IPR003587">
    <property type="entry name" value="Hint_dom_N"/>
</dbReference>
<dbReference type="Gene3D" id="3.30.1640.10">
    <property type="entry name" value="mini-chromosome maintenance (MCM) complex, chain A, domain 1"/>
    <property type="match status" value="1"/>
</dbReference>
<dbReference type="SUPFAM" id="SSF50249">
    <property type="entry name" value="Nucleic acid-binding proteins"/>
    <property type="match status" value="1"/>
</dbReference>
<dbReference type="EC" id="3.6.4.12" evidence="2"/>
<dbReference type="Pfam" id="PF17207">
    <property type="entry name" value="MCM_OB"/>
    <property type="match status" value="1"/>
</dbReference>
<evidence type="ECO:0000256" key="5">
    <source>
        <dbReference type="ARBA" id="ARBA00022801"/>
    </source>
</evidence>
<feature type="domain" description="MCM C-terminal AAA(+) ATPase" evidence="10">
    <location>
        <begin position="780"/>
        <end position="853"/>
    </location>
</feature>
<keyword evidence="4 9" id="KW-0547">Nucleotide-binding</keyword>
<dbReference type="eggNOG" id="arCOG03155">
    <property type="taxonomic scope" value="Archaea"/>
</dbReference>
<dbReference type="PANTHER" id="PTHR11630:SF66">
    <property type="entry name" value="DNA REPLICATION LICENSING FACTOR MCM4"/>
    <property type="match status" value="1"/>
</dbReference>
<dbReference type="GO" id="GO:0006260">
    <property type="term" value="P:DNA replication"/>
    <property type="evidence" value="ECO:0007669"/>
    <property type="project" value="UniProtKB-KW"/>
</dbReference>
<evidence type="ECO:0000259" key="10">
    <source>
        <dbReference type="PROSITE" id="PS50051"/>
    </source>
</evidence>
<protein>
    <recommendedName>
        <fullName evidence="2">DNA helicase</fullName>
        <ecNumber evidence="2">3.6.4.12</ecNumber>
    </recommendedName>
</protein>
<dbReference type="InterPro" id="IPR036844">
    <property type="entry name" value="Hint_dom_sf"/>
</dbReference>
<evidence type="ECO:0000256" key="9">
    <source>
        <dbReference type="RuleBase" id="RU004070"/>
    </source>
</evidence>
<dbReference type="GO" id="GO:0016539">
    <property type="term" value="P:intein-mediated protein splicing"/>
    <property type="evidence" value="ECO:0007669"/>
    <property type="project" value="InterPro"/>
</dbReference>
<dbReference type="InterPro" id="IPR027417">
    <property type="entry name" value="P-loop_NTPase"/>
</dbReference>
<dbReference type="PROSITE" id="PS50051">
    <property type="entry name" value="MCM_2"/>
    <property type="match status" value="2"/>
</dbReference>
<dbReference type="GO" id="GO:0005524">
    <property type="term" value="F:ATP binding"/>
    <property type="evidence" value="ECO:0007669"/>
    <property type="project" value="UniProtKB-KW"/>
</dbReference>
<proteinExistence type="inferred from homology"/>
<evidence type="ECO:0000256" key="3">
    <source>
        <dbReference type="ARBA" id="ARBA00022705"/>
    </source>
</evidence>
<organism evidence="11 12">
    <name type="scientific">Staphylothermus hellenicus (strain DSM 12710 / JCM 10830 / BK20S6-10-b1 / P8)</name>
    <dbReference type="NCBI Taxonomy" id="591019"/>
    <lineage>
        <taxon>Archaea</taxon>
        <taxon>Thermoproteota</taxon>
        <taxon>Thermoprotei</taxon>
        <taxon>Desulfurococcales</taxon>
        <taxon>Desulfurococcaceae</taxon>
        <taxon>Staphylothermus</taxon>
    </lineage>
</organism>
<dbReference type="InterPro" id="IPR031327">
    <property type="entry name" value="MCM"/>
</dbReference>
<dbReference type="SMART" id="SM00305">
    <property type="entry name" value="HintC"/>
    <property type="match status" value="1"/>
</dbReference>
<dbReference type="RefSeq" id="WP_013143526.1">
    <property type="nucleotide sequence ID" value="NC_014205.1"/>
</dbReference>
<dbReference type="NCBIfam" id="TIGR01443">
    <property type="entry name" value="intein_Cterm"/>
    <property type="match status" value="1"/>
</dbReference>
<dbReference type="eggNOG" id="arCOG00439">
    <property type="taxonomic scope" value="Archaea"/>
</dbReference>
<dbReference type="PROSITE" id="PS50818">
    <property type="entry name" value="INTEIN_C_TER"/>
    <property type="match status" value="1"/>
</dbReference>
<dbReference type="Pfam" id="PF17855">
    <property type="entry name" value="MCM_lid"/>
    <property type="match status" value="1"/>
</dbReference>
<dbReference type="EMBL" id="CP002051">
    <property type="protein sequence ID" value="ADI32328.1"/>
    <property type="molecule type" value="Genomic_DNA"/>
</dbReference>
<keyword evidence="7 9" id="KW-0067">ATP-binding</keyword>
<dbReference type="InterPro" id="IPR001208">
    <property type="entry name" value="MCM_dom"/>
</dbReference>
<dbReference type="Proteomes" id="UP000002573">
    <property type="component" value="Chromosome"/>
</dbReference>
<dbReference type="Gene3D" id="3.40.50.300">
    <property type="entry name" value="P-loop containing nucleotide triphosphate hydrolases"/>
    <property type="match status" value="2"/>
</dbReference>
<evidence type="ECO:0000256" key="4">
    <source>
        <dbReference type="ARBA" id="ARBA00022741"/>
    </source>
</evidence>
<accession>D7D982</accession>
<name>D7D982_STAHD</name>
<dbReference type="InterPro" id="IPR012340">
    <property type="entry name" value="NA-bd_OB-fold"/>
</dbReference>
<dbReference type="PANTHER" id="PTHR11630">
    <property type="entry name" value="DNA REPLICATION LICENSING FACTOR MCM FAMILY MEMBER"/>
    <property type="match status" value="1"/>
</dbReference>
<dbReference type="AlphaFoldDB" id="D7D982"/>
<dbReference type="SMART" id="SM00306">
    <property type="entry name" value="HintN"/>
    <property type="match status" value="1"/>
</dbReference>
<dbReference type="GO" id="GO:0017116">
    <property type="term" value="F:single-stranded DNA helicase activity"/>
    <property type="evidence" value="ECO:0007669"/>
    <property type="project" value="TreeGrafter"/>
</dbReference>
<dbReference type="InterPro" id="IPR041562">
    <property type="entry name" value="MCM_lid"/>
</dbReference>
<dbReference type="PROSITE" id="PS50817">
    <property type="entry name" value="INTEIN_N_TER"/>
    <property type="match status" value="1"/>
</dbReference>
<keyword evidence="8 9" id="KW-0238">DNA-binding</keyword>
<dbReference type="SUPFAM" id="SSF52540">
    <property type="entry name" value="P-loop containing nucleoside triphosphate hydrolases"/>
    <property type="match status" value="2"/>
</dbReference>
<dbReference type="Pfam" id="PF14551">
    <property type="entry name" value="MCM_N"/>
    <property type="match status" value="1"/>
</dbReference>
<evidence type="ECO:0000256" key="8">
    <source>
        <dbReference type="ARBA" id="ARBA00023125"/>
    </source>
</evidence>
<sequence>MTYTLEKEKTEPDLITRFKRFLWDFRDRRTGMFKYRERISHMASMGQRSLIIDFNDITLFDRGLAHIIENNPDTAIEAASVAIKELVKRENPEYAESVDKFYPRFRNPSKVLKIRELTSEKIGKFVAIEGILTRLTRVEARLVKAVFKHVDPECGEEFEWPEEGEMGERIEKPPYCPRCGKTGKFQLLLNKSKFIDWQKIVVQEKPEEIPPGQIPRSIEVVLTGDLVDSARPGDRVLITGILRVMPTSSARRGIGKSVFGFYLEANYVDVQQKVLEEIEITREDEDKIKELARDPWIREKIIASIAPAIYGHWNIKEAIALLLFGGVPKLLPDGTRIRGDIHILLVGDPGTAKSQMLQYTAKIAPRGIYTSGKGSTAAGLTASVLRDKATGEYYLEAGALVLADGGVACIDEIDKMREEDRSAIHEALEQQSYHKDFKVMLADGRKVKIGDLVDELIAKNKEKIVKGKDTEILFVDDLFLLSYNMRSGEQVLVKADRVSRHKAPNQFIKLRFSNGAEIIVTPEHPVLVIDDGKIKTVRADRIRNGTLTIGVLGHKIIKDINEDNIINSIRGKIVLDKELPYIQARNISEAIEIRDQLMNINISTFIVKHENEIRLYPSGPCSLRRLLLMLRVEEVVFSDELLYEIMNCHLYPATWYELLYSMGLTKIAKELNVYDFEVLAGIIKKVEKEVSMLSQILGLKNESRTELLHLKSRRELLIRLRDKLGILRQKLKDLEEALGRDAVIRMITDVETIKNKDSEWVYDITIEPYHLFVSDGLILHNTVSIAKAGIVARLNARASVLAAGNPKLGRYDHSLPVSKNIDLPPPILSRFDLIFIVEDIPEKTKDTLLAKHILDIHTDYEKAKPLIDTQLLKKYISYARRYIRPKLTQDAKKLLLDFYVNMRLSGLKASKEGPPAIAMTPRQLEALIRLSEAHAKMALKTKATIEDAEEAIRLMYYSLRKVGYDVKSGRLDIDLVELGVSRSKQVKMKGFMKFIDKLFEEYDEIEYKELYKLAKEKGFDKEFVIEMIRRLKKDGLVYEPRPGVLSKVY</sequence>